<feature type="domain" description="ABM" evidence="1">
    <location>
        <begin position="3"/>
        <end position="94"/>
    </location>
</feature>
<dbReference type="PROSITE" id="PS51725">
    <property type="entry name" value="ABM"/>
    <property type="match status" value="1"/>
</dbReference>
<dbReference type="AlphaFoldDB" id="A0A3F2RWA4"/>
<dbReference type="Gene3D" id="3.30.70.100">
    <property type="match status" value="1"/>
</dbReference>
<evidence type="ECO:0000259" key="1">
    <source>
        <dbReference type="PROSITE" id="PS51725"/>
    </source>
</evidence>
<sequence length="101" mass="11597">MVFTIVVNLYAKDGKDVEEQLRTKLAEASHTYSKDASVLGWHALQNTSDPRKWTLVERYDQESSVAHHREHPEYKAFAGFLLPLLENGQESLDVHQFNELA</sequence>
<dbReference type="PANTHER" id="PTHR38052">
    <property type="entry name" value="EXPRESSED PROTEIN"/>
    <property type="match status" value="1"/>
</dbReference>
<dbReference type="OrthoDB" id="93251at2759"/>
<evidence type="ECO:0000313" key="4">
    <source>
        <dbReference type="Proteomes" id="UP000277300"/>
    </source>
</evidence>
<dbReference type="Proteomes" id="UP000284657">
    <property type="component" value="Unassembled WGS sequence"/>
</dbReference>
<reference evidence="4 5" key="1">
    <citation type="submission" date="2018-07" db="EMBL/GenBank/DDBJ databases">
        <title>Genome sequencing of oomycete isolates from Chile give support for New Zealand origin for Phytophthora kernoviae and make available the first Nothophytophthora sp. genome.</title>
        <authorList>
            <person name="Studholme D.J."/>
            <person name="Sanfuentes E."/>
            <person name="Panda P."/>
            <person name="Hill R."/>
            <person name="Sambles C."/>
            <person name="Grant M."/>
            <person name="Williams N.M."/>
            <person name="Mcdougal R.L."/>
        </authorList>
    </citation>
    <scope>NUCLEOTIDE SEQUENCE [LARGE SCALE GENOMIC DNA]</scope>
    <source>
        <strain evidence="3">Chile6</strain>
        <strain evidence="2">Chile7</strain>
    </source>
</reference>
<comment type="caution">
    <text evidence="3">The sequence shown here is derived from an EMBL/GenBank/DDBJ whole genome shotgun (WGS) entry which is preliminary data.</text>
</comment>
<gene>
    <name evidence="2" type="ORF">BBJ29_001618</name>
    <name evidence="3" type="ORF">BBP00_00002787</name>
</gene>
<dbReference type="Pfam" id="PF03992">
    <property type="entry name" value="ABM"/>
    <property type="match status" value="1"/>
</dbReference>
<evidence type="ECO:0000313" key="5">
    <source>
        <dbReference type="Proteomes" id="UP000284657"/>
    </source>
</evidence>
<dbReference type="EMBL" id="MBAD02000914">
    <property type="protein sequence ID" value="RLN61247.1"/>
    <property type="molecule type" value="Genomic_DNA"/>
</dbReference>
<dbReference type="InterPro" id="IPR007138">
    <property type="entry name" value="ABM_dom"/>
</dbReference>
<dbReference type="Proteomes" id="UP000277300">
    <property type="component" value="Unassembled WGS sequence"/>
</dbReference>
<name>A0A3F2RWA4_9STRA</name>
<accession>A0A3F2RWA4</accession>
<protein>
    <recommendedName>
        <fullName evidence="1">ABM domain-containing protein</fullName>
    </recommendedName>
</protein>
<proteinExistence type="predicted"/>
<evidence type="ECO:0000313" key="2">
    <source>
        <dbReference type="EMBL" id="RLN61247.1"/>
    </source>
</evidence>
<dbReference type="InterPro" id="IPR011008">
    <property type="entry name" value="Dimeric_a/b-barrel"/>
</dbReference>
<dbReference type="PANTHER" id="PTHR38052:SF1">
    <property type="entry name" value="ABM DOMAIN-CONTAINING PROTEIN"/>
    <property type="match status" value="1"/>
</dbReference>
<dbReference type="EMBL" id="MBDO02000052">
    <property type="protein sequence ID" value="RLN65504.1"/>
    <property type="molecule type" value="Genomic_DNA"/>
</dbReference>
<evidence type="ECO:0000313" key="3">
    <source>
        <dbReference type="EMBL" id="RLN65504.1"/>
    </source>
</evidence>
<dbReference type="SUPFAM" id="SSF54909">
    <property type="entry name" value="Dimeric alpha+beta barrel"/>
    <property type="match status" value="1"/>
</dbReference>
<organism evidence="3 4">
    <name type="scientific">Phytophthora kernoviae</name>
    <dbReference type="NCBI Taxonomy" id="325452"/>
    <lineage>
        <taxon>Eukaryota</taxon>
        <taxon>Sar</taxon>
        <taxon>Stramenopiles</taxon>
        <taxon>Oomycota</taxon>
        <taxon>Peronosporomycetes</taxon>
        <taxon>Peronosporales</taxon>
        <taxon>Peronosporaceae</taxon>
        <taxon>Phytophthora</taxon>
    </lineage>
</organism>